<keyword evidence="2" id="KW-1185">Reference proteome</keyword>
<accession>A0A8T3CLM0</accession>
<protein>
    <submittedName>
        <fullName evidence="1">Uncharacterized protein</fullName>
    </submittedName>
</protein>
<dbReference type="Proteomes" id="UP000829720">
    <property type="component" value="Unassembled WGS sequence"/>
</dbReference>
<evidence type="ECO:0000313" key="2">
    <source>
        <dbReference type="Proteomes" id="UP000829720"/>
    </source>
</evidence>
<organism evidence="1 2">
    <name type="scientific">Albula goreensis</name>
    <dbReference type="NCBI Taxonomy" id="1534307"/>
    <lineage>
        <taxon>Eukaryota</taxon>
        <taxon>Metazoa</taxon>
        <taxon>Chordata</taxon>
        <taxon>Craniata</taxon>
        <taxon>Vertebrata</taxon>
        <taxon>Euteleostomi</taxon>
        <taxon>Actinopterygii</taxon>
        <taxon>Neopterygii</taxon>
        <taxon>Teleostei</taxon>
        <taxon>Albuliformes</taxon>
        <taxon>Albulidae</taxon>
        <taxon>Albula</taxon>
    </lineage>
</organism>
<evidence type="ECO:0000313" key="1">
    <source>
        <dbReference type="EMBL" id="KAI1883478.1"/>
    </source>
</evidence>
<proteinExistence type="predicted"/>
<sequence>MVVGKRVWGCPGAETQAKAGFLFSVIDRSHILSRAAPQGPQTGRLFGYLPTPGSLAPGESAVRLQTGYTDRWEWRVRRR</sequence>
<gene>
    <name evidence="1" type="ORF">AGOR_G00231860</name>
</gene>
<name>A0A8T3CLM0_9TELE</name>
<comment type="caution">
    <text evidence="1">The sequence shown here is derived from an EMBL/GenBank/DDBJ whole genome shotgun (WGS) entry which is preliminary data.</text>
</comment>
<dbReference type="AlphaFoldDB" id="A0A8T3CLM0"/>
<reference evidence="1" key="1">
    <citation type="submission" date="2021-01" db="EMBL/GenBank/DDBJ databases">
        <authorList>
            <person name="Zahm M."/>
            <person name="Roques C."/>
            <person name="Cabau C."/>
            <person name="Klopp C."/>
            <person name="Donnadieu C."/>
            <person name="Jouanno E."/>
            <person name="Lampietro C."/>
            <person name="Louis A."/>
            <person name="Herpin A."/>
            <person name="Echchiki A."/>
            <person name="Berthelot C."/>
            <person name="Parey E."/>
            <person name="Roest-Crollius H."/>
            <person name="Braasch I."/>
            <person name="Postlethwait J."/>
            <person name="Bobe J."/>
            <person name="Montfort J."/>
            <person name="Bouchez O."/>
            <person name="Begum T."/>
            <person name="Mejri S."/>
            <person name="Adams A."/>
            <person name="Chen W.-J."/>
            <person name="Guiguen Y."/>
        </authorList>
    </citation>
    <scope>NUCLEOTIDE SEQUENCE</scope>
    <source>
        <tissue evidence="1">Blood</tissue>
    </source>
</reference>
<dbReference type="EMBL" id="JAERUA010000023">
    <property type="protein sequence ID" value="KAI1883478.1"/>
    <property type="molecule type" value="Genomic_DNA"/>
</dbReference>